<dbReference type="InterPro" id="IPR011545">
    <property type="entry name" value="DEAD/DEAH_box_helicase_dom"/>
</dbReference>
<keyword evidence="3" id="KW-0067">ATP-binding</keyword>
<feature type="domain" description="Putative endonuclease Z1" evidence="2">
    <location>
        <begin position="292"/>
        <end position="508"/>
    </location>
</feature>
<protein>
    <submittedName>
        <fullName evidence="3">DEAD/DEAH box helicase</fullName>
    </submittedName>
</protein>
<dbReference type="GO" id="GO:0004386">
    <property type="term" value="F:helicase activity"/>
    <property type="evidence" value="ECO:0007669"/>
    <property type="project" value="UniProtKB-KW"/>
</dbReference>
<organism evidence="3 4">
    <name type="scientific">Pseudomonas asturiensis</name>
    <dbReference type="NCBI Taxonomy" id="1190415"/>
    <lineage>
        <taxon>Bacteria</taxon>
        <taxon>Pseudomonadati</taxon>
        <taxon>Pseudomonadota</taxon>
        <taxon>Gammaproteobacteria</taxon>
        <taxon>Pseudomonadales</taxon>
        <taxon>Pseudomonadaceae</taxon>
        <taxon>Pseudomonas</taxon>
    </lineage>
</organism>
<name>A0A1M7QEY9_9PSED</name>
<dbReference type="Proteomes" id="UP000183983">
    <property type="component" value="Unassembled WGS sequence"/>
</dbReference>
<keyword evidence="3" id="KW-0547">Nucleotide-binding</keyword>
<dbReference type="SUPFAM" id="SSF52540">
    <property type="entry name" value="P-loop containing nucleoside triphosphate hydrolases"/>
    <property type="match status" value="1"/>
</dbReference>
<accession>A0A1M7QEY9</accession>
<dbReference type="STRING" id="1190415.SAMN05216593_12495"/>
<proteinExistence type="predicted"/>
<dbReference type="Pfam" id="PF10593">
    <property type="entry name" value="Z1"/>
    <property type="match status" value="1"/>
</dbReference>
<dbReference type="RefSeq" id="WP_073172827.1">
    <property type="nucleotide sequence ID" value="NZ_FRDA01000024.1"/>
</dbReference>
<gene>
    <name evidence="3" type="ORF">SAMN05216593_12495</name>
</gene>
<reference evidence="3 4" key="1">
    <citation type="submission" date="2016-11" db="EMBL/GenBank/DDBJ databases">
        <authorList>
            <person name="Jaros S."/>
            <person name="Januszkiewicz K."/>
            <person name="Wedrychowicz H."/>
        </authorList>
    </citation>
    <scope>NUCLEOTIDE SEQUENCE [LARGE SCALE GENOMIC DNA]</scope>
    <source>
        <strain evidence="3 4">LMG 26898</strain>
    </source>
</reference>
<dbReference type="EMBL" id="FRDA01000024">
    <property type="protein sequence ID" value="SHN29538.1"/>
    <property type="molecule type" value="Genomic_DNA"/>
</dbReference>
<dbReference type="GO" id="GO:0003676">
    <property type="term" value="F:nucleic acid binding"/>
    <property type="evidence" value="ECO:0007669"/>
    <property type="project" value="InterPro"/>
</dbReference>
<dbReference type="InterPro" id="IPR027417">
    <property type="entry name" value="P-loop_NTPase"/>
</dbReference>
<evidence type="ECO:0000313" key="3">
    <source>
        <dbReference type="EMBL" id="SHN29538.1"/>
    </source>
</evidence>
<keyword evidence="3" id="KW-0347">Helicase</keyword>
<evidence type="ECO:0000259" key="2">
    <source>
        <dbReference type="Pfam" id="PF10593"/>
    </source>
</evidence>
<dbReference type="OrthoDB" id="436461at2"/>
<feature type="domain" description="DEAD/DEAH-box helicase" evidence="1">
    <location>
        <begin position="52"/>
        <end position="204"/>
    </location>
</feature>
<dbReference type="Gene3D" id="3.40.50.300">
    <property type="entry name" value="P-loop containing nucleotide triphosphate hydrolases"/>
    <property type="match status" value="1"/>
</dbReference>
<sequence>MKKMGKFYPSFVGNNERYSSEDCLCIESVVKRLMKSQTSEDHPGMLLGKIQSGKTKIFLAVMALAFDNDFDIVVVLTKGTRALAKQTYARIKSEFKEHADNDLLNVFDIMTMPSHLTGFELSQKLVLVVKKQTDNLGRLIALFDKKYPELQDKRVLIIDDEADYASVGFKKAKGELDINTTARQLENLRRLVQRAAFLQVTATPYSLYLQPATIQIKGDVFAPVRPAFTALVPVNAAYIGSEYYFEDSQEDSHLATFLYQPVHLDELQVLRKKDGRRLKLEEVLSSKAISTLRDALCNFIVGGCIRRLQDKKIGQAGKKYSFLVHTESNKIAHAWQEELVEKIKEKLNEAAAAKSSVLVELIKRSYQGLRLSVEFQGDHLPTEAEVAKEVLNALRQDWLMITKVNSEKQIEELLDDDGQLKLRTPLNIFIGGQILDRGITIANLIGFYYGRKPNIFQQDTVLQHSRMFGFRPLQDLAVTRFYTEPTIYVAMQRMHENDVALREALSKNPEQPVVFIQKGPGNSVLPCSPNKIALSRTTTLKPHKRILPVGFQTLSKTSLKPITEKIDKALKDLVGENVLTQPILIDVSRAIELLDMTQAAFKFDPGYSFDWSAARSTLTYLSGLSKGAGANKVWLMTYSDRNVSRLAGKTSHAEYIEPDSTRTEGKIRIGFALDNPIIILIRQNGNELPQGWRGGAFWWPVISAQSNTRTAIFAHETLSND</sequence>
<dbReference type="GO" id="GO:0005524">
    <property type="term" value="F:ATP binding"/>
    <property type="evidence" value="ECO:0007669"/>
    <property type="project" value="InterPro"/>
</dbReference>
<evidence type="ECO:0000259" key="1">
    <source>
        <dbReference type="Pfam" id="PF00270"/>
    </source>
</evidence>
<evidence type="ECO:0000313" key="4">
    <source>
        <dbReference type="Proteomes" id="UP000183983"/>
    </source>
</evidence>
<dbReference type="InterPro" id="IPR018310">
    <property type="entry name" value="Put_endonuclease_Z1-dom"/>
</dbReference>
<dbReference type="Pfam" id="PF00270">
    <property type="entry name" value="DEAD"/>
    <property type="match status" value="1"/>
</dbReference>
<dbReference type="AlphaFoldDB" id="A0A1M7QEY9"/>
<keyword evidence="3" id="KW-0378">Hydrolase</keyword>